<dbReference type="EMBL" id="JX100810">
    <property type="protein sequence ID" value="AFU88251.1"/>
    <property type="molecule type" value="Genomic_DNA"/>
</dbReference>
<reference evidence="1 2" key="1">
    <citation type="journal article" date="2012" name="BMC Genomics">
        <title>The Caulobacter crescentus phage phiCbK: genomics of a canonical phage.</title>
        <authorList>
            <person name="Gill J.J."/>
            <person name="Berry J.D."/>
            <person name="Russell W.K."/>
            <person name="Lessor L."/>
            <person name="Escobar Garcia D.A."/>
            <person name="Hernandez D."/>
            <person name="Kane A."/>
            <person name="Keene J."/>
            <person name="Maddox M."/>
            <person name="Martin R."/>
            <person name="Mohan S."/>
            <person name="Thorn A.M."/>
            <person name="Russell D.H."/>
            <person name="Young R."/>
        </authorList>
    </citation>
    <scope>NUCLEOTIDE SEQUENCE [LARGE SCALE GENOMIC DNA]</scope>
</reference>
<evidence type="ECO:0000313" key="1">
    <source>
        <dbReference type="EMBL" id="AFU88251.1"/>
    </source>
</evidence>
<dbReference type="KEGG" id="vg:13995309"/>
<protein>
    <submittedName>
        <fullName evidence="1">Uncharacterized protein</fullName>
    </submittedName>
</protein>
<dbReference type="RefSeq" id="YP_006988615.1">
    <property type="nucleotide sequence ID" value="NC_019406.1"/>
</dbReference>
<organism evidence="1 2">
    <name type="scientific">Caulobacter phage CcrColossus</name>
    <dbReference type="NCBI Taxonomy" id="1211640"/>
    <lineage>
        <taxon>Viruses</taxon>
        <taxon>Duplodnaviria</taxon>
        <taxon>Heunggongvirae</taxon>
        <taxon>Uroviricota</taxon>
        <taxon>Caudoviricetes</taxon>
        <taxon>Jeanschmidtviridae</taxon>
        <taxon>Colossusvirus</taxon>
        <taxon>Colossusvirus colossus</taxon>
    </lineage>
</organism>
<dbReference type="GeneID" id="13995309"/>
<evidence type="ECO:0000313" key="2">
    <source>
        <dbReference type="Proteomes" id="UP000000463"/>
    </source>
</evidence>
<proteinExistence type="predicted"/>
<name>K4JSY2_9CAUD</name>
<gene>
    <name evidence="1" type="ORF">CcrColossus_gp381</name>
</gene>
<accession>K4JSY2</accession>
<dbReference type="Proteomes" id="UP000000463">
    <property type="component" value="Segment"/>
</dbReference>
<sequence length="89" mass="10055">MRLRNVYLALKGQLPLTRLYRNFFITGNAWGMFSRNSHISRGSKKPKVEYGSLESAEKAAGAMQRKHGGVFRPYKCVFCDGYHIGKNAA</sequence>
<keyword evidence="2" id="KW-1185">Reference proteome</keyword>